<organism evidence="2 3">
    <name type="scientific">Psittacid alphaherpesvirus 5</name>
    <dbReference type="NCBI Taxonomy" id="2972693"/>
    <lineage>
        <taxon>Viruses</taxon>
        <taxon>Duplodnaviria</taxon>
        <taxon>Heunggongvirae</taxon>
        <taxon>Peploviricota</taxon>
        <taxon>Herviviricetes</taxon>
        <taxon>Herpesvirales</taxon>
        <taxon>Orthoherpesviridae</taxon>
        <taxon>Alphaherpesvirinae</taxon>
        <taxon>Iltovirus</taxon>
        <taxon>Iltovirus psittacidalpha5</taxon>
    </lineage>
</organism>
<feature type="region of interest" description="Disordered" evidence="1">
    <location>
        <begin position="33"/>
        <end position="87"/>
    </location>
</feature>
<accession>A0A5P9JR52</accession>
<feature type="compositionally biased region" description="Polar residues" evidence="1">
    <location>
        <begin position="77"/>
        <end position="87"/>
    </location>
</feature>
<name>A0A5P9JR52_9ALPH</name>
<dbReference type="GeneID" id="80541402"/>
<protein>
    <submittedName>
        <fullName evidence="2">Uncharacterized protein</fullName>
    </submittedName>
</protein>
<evidence type="ECO:0000313" key="3">
    <source>
        <dbReference type="Proteomes" id="UP001162227"/>
    </source>
</evidence>
<reference evidence="2" key="2">
    <citation type="submission" date="2019-05" db="EMBL/GenBank/DDBJ databases">
        <authorList>
            <person name="Sutherland M."/>
            <person name="Sarker S."/>
            <person name="Raidal S.R."/>
        </authorList>
    </citation>
    <scope>NUCLEOTIDE SEQUENCE</scope>
    <source>
        <strain evidence="2">PsHV 5</strain>
    </source>
</reference>
<keyword evidence="3" id="KW-1185">Reference proteome</keyword>
<sequence length="111" mass="12911">MSRFGSASDATYEDIQRMRSIHHSVRETNFTKECANRKAKKEMRTEMTSDRKKRGKKTKTCISSNNECNQKAKESDSLQNTDLSSEMNARDPLVSEVYKFPWDKNKRKIIA</sequence>
<reference evidence="2" key="1">
    <citation type="journal article" date="2019" name="Vet. Microbiol.">
        <title>Molecular and microscopic characterisation of a novel pathogenic herpesvirus from Indian ringneck parrots (Psittacula krameri).</title>
        <authorList>
            <person name="Sutherland M."/>
            <person name="Sarker S."/>
            <person name="Raidal S.R."/>
        </authorList>
    </citation>
    <scope>NUCLEOTIDE SEQUENCE</scope>
    <source>
        <strain evidence="2">PsHV 5</strain>
    </source>
</reference>
<dbReference type="Proteomes" id="UP001162227">
    <property type="component" value="Segment"/>
</dbReference>
<feature type="compositionally biased region" description="Polar residues" evidence="1">
    <location>
        <begin position="60"/>
        <end position="69"/>
    </location>
</feature>
<evidence type="ECO:0000256" key="1">
    <source>
        <dbReference type="SAM" id="MobiDB-lite"/>
    </source>
</evidence>
<gene>
    <name evidence="2" type="primary">hypothetical protein</name>
</gene>
<feature type="compositionally biased region" description="Basic and acidic residues" evidence="1">
    <location>
        <begin position="33"/>
        <end position="50"/>
    </location>
</feature>
<dbReference type="EMBL" id="MK955929">
    <property type="protein sequence ID" value="QFU14599.1"/>
    <property type="molecule type" value="Genomic_DNA"/>
</dbReference>
<dbReference type="RefSeq" id="YP_010802629.1">
    <property type="nucleotide sequence ID" value="NC_077028.1"/>
</dbReference>
<evidence type="ECO:0000313" key="2">
    <source>
        <dbReference type="EMBL" id="QFU14599.1"/>
    </source>
</evidence>
<dbReference type="KEGG" id="vg:80541402"/>
<proteinExistence type="predicted"/>